<dbReference type="Proteomes" id="UP000283458">
    <property type="component" value="Unassembled WGS sequence"/>
</dbReference>
<dbReference type="PANTHER" id="PTHR44835">
    <property type="entry name" value="UDP-N-ACETYLGLUCOSAMINE--PEPTIDE N-ACETYLGLUCOSAMINYLTRANSFERASE SPINDLY-RELATED"/>
    <property type="match status" value="1"/>
</dbReference>
<evidence type="ECO:0000259" key="9">
    <source>
        <dbReference type="Pfam" id="PF13844"/>
    </source>
</evidence>
<dbReference type="SMART" id="SM00028">
    <property type="entry name" value="TPR"/>
    <property type="match status" value="9"/>
</dbReference>
<dbReference type="EC" id="2.4.1.255" evidence="3"/>
<dbReference type="InterPro" id="IPR019734">
    <property type="entry name" value="TPR_rpt"/>
</dbReference>
<dbReference type="InterPro" id="IPR002201">
    <property type="entry name" value="Glyco_trans_9"/>
</dbReference>
<dbReference type="AlphaFoldDB" id="A0A418VRW9"/>
<feature type="domain" description="O-GlcNAc transferase C-terminal" evidence="9">
    <location>
        <begin position="469"/>
        <end position="619"/>
    </location>
</feature>
<dbReference type="Gene3D" id="1.25.40.10">
    <property type="entry name" value="Tetratricopeptide repeat domain"/>
    <property type="match status" value="3"/>
</dbReference>
<evidence type="ECO:0000256" key="8">
    <source>
        <dbReference type="PROSITE-ProRule" id="PRU00339"/>
    </source>
</evidence>
<dbReference type="PANTHER" id="PTHR44835:SF1">
    <property type="entry name" value="PROTEIN O-GLCNAC TRANSFERASE"/>
    <property type="match status" value="1"/>
</dbReference>
<evidence type="ECO:0000256" key="3">
    <source>
        <dbReference type="ARBA" id="ARBA00011970"/>
    </source>
</evidence>
<evidence type="ECO:0000256" key="4">
    <source>
        <dbReference type="ARBA" id="ARBA00022676"/>
    </source>
</evidence>
<dbReference type="Pfam" id="PF01075">
    <property type="entry name" value="Glyco_transf_9"/>
    <property type="match status" value="1"/>
</dbReference>
<name>A0A418VRW9_9PROT</name>
<evidence type="ECO:0000256" key="6">
    <source>
        <dbReference type="ARBA" id="ARBA00022737"/>
    </source>
</evidence>
<dbReference type="Pfam" id="PF13844">
    <property type="entry name" value="Glyco_transf_41"/>
    <property type="match status" value="2"/>
</dbReference>
<evidence type="ECO:0000256" key="1">
    <source>
        <dbReference type="ARBA" id="ARBA00004922"/>
    </source>
</evidence>
<dbReference type="InterPro" id="IPR011990">
    <property type="entry name" value="TPR-like_helical_dom_sf"/>
</dbReference>
<dbReference type="OrthoDB" id="146908at2"/>
<feature type="domain" description="O-GlcNAc transferase C-terminal" evidence="9">
    <location>
        <begin position="647"/>
        <end position="820"/>
    </location>
</feature>
<reference evidence="10 11" key="1">
    <citation type="submission" date="2018-09" db="EMBL/GenBank/DDBJ databases">
        <authorList>
            <person name="Zhu H."/>
        </authorList>
    </citation>
    <scope>NUCLEOTIDE SEQUENCE [LARGE SCALE GENOMIC DNA]</scope>
    <source>
        <strain evidence="10 11">K2W22B-5</strain>
    </source>
</reference>
<dbReference type="Gene3D" id="3.40.50.2000">
    <property type="entry name" value="Glycogen Phosphorylase B"/>
    <property type="match status" value="3"/>
</dbReference>
<dbReference type="Gene3D" id="3.40.50.11380">
    <property type="match status" value="1"/>
</dbReference>
<dbReference type="CDD" id="cd03789">
    <property type="entry name" value="GT9_LPS_heptosyltransferase"/>
    <property type="match status" value="1"/>
</dbReference>
<comment type="similarity">
    <text evidence="2">Belongs to the glycosyltransferase 41 family. O-GlcNAc transferase subfamily.</text>
</comment>
<accession>A0A418VRW9</accession>
<dbReference type="SUPFAM" id="SSF53756">
    <property type="entry name" value="UDP-Glycosyltransferase/glycogen phosphorylase"/>
    <property type="match status" value="2"/>
</dbReference>
<protein>
    <recommendedName>
        <fullName evidence="3">protein O-GlcNAc transferase</fullName>
        <ecNumber evidence="3">2.4.1.255</ecNumber>
    </recommendedName>
</protein>
<dbReference type="PROSITE" id="PS50005">
    <property type="entry name" value="TPR"/>
    <property type="match status" value="1"/>
</dbReference>
<keyword evidence="7 8" id="KW-0802">TPR repeat</keyword>
<proteinExistence type="inferred from homology"/>
<sequence>MKPTNRLKPAGNAQALLARAVALHQSGQWAEAGALYEQVLRRQPGQVDALHLLGLVKGQVGDLAAGIALIQQAVQGDGRQAAFRLNLGRLLGAAGRAAEAARAFGGLLALAPDDAEGVSVLADALYDGGQPMMAARWYGRAAALDPNLTAAAYNRGAALRDAGRTAEALAAFHDVLAAAPLLIPAQEQITGLRHASGDVAGATSASRRLLALVPDQPDALAILGGGLSNTDSWETGAVWLARAAWARLDSGAALALAALLLGRDRPAAAVGWFRRALALAPETPVGLSGLGLALAALGRGDAAVDSALRAVRLDPASPAFAANAGAVLHQAKRQGDAGGWHRRAVTLDPDSVTGWINIGTHALEANAFEAAIPLFARVLALGAGGDEALVRSNLGVALMALGRHGEAVAAFRAALDRVPGDAAIRSNLLFCLCFAEDADLDAVFAEHRAFERFVAPAPPPGPDFTAVDRNPDRRLRVGYLSPDFQRYPGPGYHFLLPLIDRHDRAAVEVTCYYNDTPSDAATARFKAAADRWRDCAGLSDPELAARIRADGIDILVDCDGHMSRNRMPLFLHRPAPVQISLPLYPNSTGLSAMDYQLADPRIAPDWADGLHSERLIRLPGCVLCYRPADSAFAPPDRPPVERTGVFTFGSFNNVTKVNGSTIALWARLLIALPQARLLLKWRGLGSGGALDQRLLAAFAAHGVGAARLVLRGITPDPYEDYTRIDCALDPVFANGGTTICDALWMGVPVLNQAGRATISRWGASLLGAVGLGALVTESDDDYLALGVRLATDRAFLDEQRADLRGRMARSALMDEGGYARAVEAGYRAAWRRWAAGLPPVALELAPVAAEPVETAAPVPPPPALLPGVPADALRRAERILVIKLDELGDFVLATPFLRGLRASAPQARIHLVVSDSVVPLTEGCPHVDAVVSPLNGGAGGGAGGALNFRGRSPADLQRFAEAFRAGFDIAVTARFDFDKGGAATLAAASRAPIRLAHTERATPWKETGNRGFDAAYTHVLPAGPARHEVDSNLALLAALGGSDHGGGVELYPSAAERAAARALLAGGSDGAPWSARPRRLLAVAPSTASDRRNYPLPSLAALVNRLAALAGFDGVVLLGVRDDAARAVALAAALAPPVLDLTGAADLRALTALLAEVDAVVAMDSGPAHMAAAVGTPVAALSCHPQGGDPLNPQAPDRFRPWSDAALVIQPPRAAPPCLDGCRAAEAHCIAGIDAASAATDIARFFQTCRARGDADPGQGEKPRP</sequence>
<dbReference type="GO" id="GO:0097363">
    <property type="term" value="F:protein O-acetylglucosaminyltransferase activity"/>
    <property type="evidence" value="ECO:0007669"/>
    <property type="project" value="UniProtKB-EC"/>
</dbReference>
<evidence type="ECO:0000256" key="7">
    <source>
        <dbReference type="ARBA" id="ARBA00022803"/>
    </source>
</evidence>
<keyword evidence="5" id="KW-0808">Transferase</keyword>
<dbReference type="Pfam" id="PF13432">
    <property type="entry name" value="TPR_16"/>
    <property type="match status" value="3"/>
</dbReference>
<keyword evidence="4" id="KW-0328">Glycosyltransferase</keyword>
<dbReference type="SUPFAM" id="SSF48452">
    <property type="entry name" value="TPR-like"/>
    <property type="match status" value="2"/>
</dbReference>
<gene>
    <name evidence="10" type="ORF">D3877_20625</name>
</gene>
<keyword evidence="11" id="KW-1185">Reference proteome</keyword>
<evidence type="ECO:0000313" key="11">
    <source>
        <dbReference type="Proteomes" id="UP000283458"/>
    </source>
</evidence>
<evidence type="ECO:0000256" key="5">
    <source>
        <dbReference type="ARBA" id="ARBA00022679"/>
    </source>
</evidence>
<comment type="caution">
    <text evidence="10">The sequence shown here is derived from an EMBL/GenBank/DDBJ whole genome shotgun (WGS) entry which is preliminary data.</text>
</comment>
<organism evidence="10 11">
    <name type="scientific">Azospirillum cavernae</name>
    <dbReference type="NCBI Taxonomy" id="2320860"/>
    <lineage>
        <taxon>Bacteria</taxon>
        <taxon>Pseudomonadati</taxon>
        <taxon>Pseudomonadota</taxon>
        <taxon>Alphaproteobacteria</taxon>
        <taxon>Rhodospirillales</taxon>
        <taxon>Azospirillaceae</taxon>
        <taxon>Azospirillum</taxon>
    </lineage>
</organism>
<dbReference type="EMBL" id="QYUL01000003">
    <property type="protein sequence ID" value="RJF79223.1"/>
    <property type="molecule type" value="Genomic_DNA"/>
</dbReference>
<comment type="pathway">
    <text evidence="1">Protein modification; protein glycosylation.</text>
</comment>
<dbReference type="InterPro" id="IPR029489">
    <property type="entry name" value="OGT/SEC/SPY_C"/>
</dbReference>
<evidence type="ECO:0000256" key="2">
    <source>
        <dbReference type="ARBA" id="ARBA00005386"/>
    </source>
</evidence>
<feature type="repeat" description="TPR" evidence="8">
    <location>
        <begin position="388"/>
        <end position="421"/>
    </location>
</feature>
<keyword evidence="6" id="KW-0677">Repeat</keyword>
<dbReference type="InterPro" id="IPR051939">
    <property type="entry name" value="Glycosyltr_41/O-GlcNAc_trsf"/>
</dbReference>
<evidence type="ECO:0000313" key="10">
    <source>
        <dbReference type="EMBL" id="RJF79223.1"/>
    </source>
</evidence>
<dbReference type="RefSeq" id="WP_119832679.1">
    <property type="nucleotide sequence ID" value="NZ_QYUL01000003.1"/>
</dbReference>